<name>A0A1B1YDY9_THEST</name>
<accession>A0A1B1YDY9</accession>
<organism evidence="10 11">
    <name type="scientific">Thermoclostridium stercorarium subsp. thermolacticum DSM 2910</name>
    <dbReference type="NCBI Taxonomy" id="1121336"/>
    <lineage>
        <taxon>Bacteria</taxon>
        <taxon>Bacillati</taxon>
        <taxon>Bacillota</taxon>
        <taxon>Clostridia</taxon>
        <taxon>Eubacteriales</taxon>
        <taxon>Oscillospiraceae</taxon>
        <taxon>Thermoclostridium</taxon>
    </lineage>
</organism>
<dbReference type="InterPro" id="IPR016205">
    <property type="entry name" value="Glycerol_DH"/>
</dbReference>
<evidence type="ECO:0000256" key="6">
    <source>
        <dbReference type="ARBA" id="ARBA00023027"/>
    </source>
</evidence>
<dbReference type="InterPro" id="IPR032837">
    <property type="entry name" value="G1PDH"/>
</dbReference>
<dbReference type="GO" id="GO:0016614">
    <property type="term" value="F:oxidoreductase activity, acting on CH-OH group of donors"/>
    <property type="evidence" value="ECO:0007669"/>
    <property type="project" value="InterPro"/>
</dbReference>
<keyword evidence="6" id="KW-0520">NAD</keyword>
<dbReference type="SUPFAM" id="SSF56796">
    <property type="entry name" value="Dehydroquinate synthase-like"/>
    <property type="match status" value="1"/>
</dbReference>
<keyword evidence="8" id="KW-0594">Phospholipid biosynthesis</keyword>
<dbReference type="Gene3D" id="3.40.50.1970">
    <property type="match status" value="1"/>
</dbReference>
<evidence type="ECO:0000313" key="10">
    <source>
        <dbReference type="EMBL" id="ANW98967.1"/>
    </source>
</evidence>
<keyword evidence="4" id="KW-0521">NADP</keyword>
<dbReference type="EMBL" id="CP014672">
    <property type="protein sequence ID" value="ANW98967.1"/>
    <property type="molecule type" value="Genomic_DNA"/>
</dbReference>
<reference evidence="10 11" key="1">
    <citation type="submission" date="2016-02" db="EMBL/GenBank/DDBJ databases">
        <title>Comparison of Clostridium stercorarium subspecies using comparative genomics and transcriptomics.</title>
        <authorList>
            <person name="Schellenberg J."/>
            <person name="Thallinger G."/>
            <person name="Levin D.B."/>
            <person name="Zhang X."/>
            <person name="Alvare G."/>
            <person name="Fristensky B."/>
            <person name="Sparling R."/>
        </authorList>
    </citation>
    <scope>NUCLEOTIDE SEQUENCE [LARGE SCALE GENOMIC DNA]</scope>
    <source>
        <strain evidence="10 11">DSM 2910</strain>
    </source>
</reference>
<proteinExistence type="predicted"/>
<keyword evidence="1" id="KW-0963">Cytoplasm</keyword>
<dbReference type="PANTHER" id="PTHR43616">
    <property type="entry name" value="GLYCEROL DEHYDROGENASE"/>
    <property type="match status" value="1"/>
</dbReference>
<dbReference type="GO" id="GO:0008654">
    <property type="term" value="P:phospholipid biosynthetic process"/>
    <property type="evidence" value="ECO:0007669"/>
    <property type="project" value="UniProtKB-KW"/>
</dbReference>
<evidence type="ECO:0000256" key="4">
    <source>
        <dbReference type="ARBA" id="ARBA00022857"/>
    </source>
</evidence>
<dbReference type="CDD" id="cd08175">
    <property type="entry name" value="G1PDH"/>
    <property type="match status" value="1"/>
</dbReference>
<dbReference type="GO" id="GO:0046872">
    <property type="term" value="F:metal ion binding"/>
    <property type="evidence" value="ECO:0007669"/>
    <property type="project" value="UniProtKB-KW"/>
</dbReference>
<dbReference type="AlphaFoldDB" id="A0A1B1YDY9"/>
<keyword evidence="3" id="KW-0479">Metal-binding</keyword>
<dbReference type="PANTHER" id="PTHR43616:SF5">
    <property type="entry name" value="GLYCEROL DEHYDROGENASE 1"/>
    <property type="match status" value="1"/>
</dbReference>
<keyword evidence="9" id="KW-1208">Phospholipid metabolism</keyword>
<evidence type="ECO:0000256" key="1">
    <source>
        <dbReference type="ARBA" id="ARBA00022490"/>
    </source>
</evidence>
<protein>
    <submittedName>
        <fullName evidence="10">Glycerol-1-phosphate dehydrogenase</fullName>
    </submittedName>
</protein>
<dbReference type="RefSeq" id="WP_015359307.1">
    <property type="nucleotide sequence ID" value="NZ_CP014672.1"/>
</dbReference>
<keyword evidence="5" id="KW-0560">Oxidoreductase</keyword>
<keyword evidence="7" id="KW-0443">Lipid metabolism</keyword>
<sequence>MTEIMENLSVDGISGAEIKCRCGKMHKNQIKEIIIERGALAKIPDIIKKHGGSNVYVIADRNTYAAAGETVCKNIERYNLPYSLYVFDSERIEPDELAVGKAIMHYDGKCDFIVGIGSGTINDIGKMVACITGKPYMIVATAPSMDGYASATSSMIRDGIKVSLGTVCPCVIVADTEVLCNAPKILLQAGIGDMLAKYISICEWRLSHLITGEYYCEEIASMVRNALKNCMQIESLEFTEPDDIKPVIEGLIISGIAMSFAGLSRPASGMEHYFSHLWDMRAIEFNTPSALHGIQCGVATVLCLRVYEFIARLVPDRKKACDFVNSFSLKEWNRFLAGFLGRSAEGLIELERKERKYNPESHAKRLDIIVNNWDEIVKIISEELPPAEQVEKYMKKLGMPTMPKELGFSDGEVQGAFLATKDIRDKYIGSRLLWDLGLLDEAKHVCRSVW</sequence>
<evidence type="ECO:0000256" key="2">
    <source>
        <dbReference type="ARBA" id="ARBA00022516"/>
    </source>
</evidence>
<evidence type="ECO:0000256" key="3">
    <source>
        <dbReference type="ARBA" id="ARBA00022723"/>
    </source>
</evidence>
<evidence type="ECO:0000256" key="8">
    <source>
        <dbReference type="ARBA" id="ARBA00023209"/>
    </source>
</evidence>
<dbReference type="Proteomes" id="UP000092971">
    <property type="component" value="Chromosome"/>
</dbReference>
<evidence type="ECO:0000256" key="7">
    <source>
        <dbReference type="ARBA" id="ARBA00023098"/>
    </source>
</evidence>
<gene>
    <name evidence="10" type="ORF">CSTERTH_07980</name>
</gene>
<keyword evidence="2" id="KW-0444">Lipid biosynthesis</keyword>
<dbReference type="Pfam" id="PF13685">
    <property type="entry name" value="Fe-ADH_2"/>
    <property type="match status" value="1"/>
</dbReference>
<dbReference type="Gene3D" id="1.20.1090.10">
    <property type="entry name" value="Dehydroquinate synthase-like - alpha domain"/>
    <property type="match status" value="1"/>
</dbReference>
<evidence type="ECO:0000256" key="5">
    <source>
        <dbReference type="ARBA" id="ARBA00023002"/>
    </source>
</evidence>
<evidence type="ECO:0000313" key="11">
    <source>
        <dbReference type="Proteomes" id="UP000092971"/>
    </source>
</evidence>
<dbReference type="OrthoDB" id="9763580at2"/>
<evidence type="ECO:0000256" key="9">
    <source>
        <dbReference type="ARBA" id="ARBA00023264"/>
    </source>
</evidence>